<keyword evidence="5" id="KW-0805">Transcription regulation</keyword>
<evidence type="ECO:0000256" key="8">
    <source>
        <dbReference type="SAM" id="MobiDB-lite"/>
    </source>
</evidence>
<feature type="compositionally biased region" description="Polar residues" evidence="8">
    <location>
        <begin position="885"/>
        <end position="897"/>
    </location>
</feature>
<dbReference type="Pfam" id="PF00069">
    <property type="entry name" value="Pkinase"/>
    <property type="match status" value="1"/>
</dbReference>
<feature type="compositionally biased region" description="Basic residues" evidence="8">
    <location>
        <begin position="354"/>
        <end position="370"/>
    </location>
</feature>
<dbReference type="HOGENOM" id="CLU_240263_0_0_1"/>
<feature type="compositionally biased region" description="Basic and acidic residues" evidence="8">
    <location>
        <begin position="394"/>
        <end position="411"/>
    </location>
</feature>
<dbReference type="SMART" id="SM00220">
    <property type="entry name" value="S_TKc"/>
    <property type="match status" value="1"/>
</dbReference>
<dbReference type="Gene3D" id="3.30.200.20">
    <property type="entry name" value="Phosphorylase Kinase, domain 1"/>
    <property type="match status" value="1"/>
</dbReference>
<dbReference type="FunCoup" id="K1QHJ1">
    <property type="interactions" value="59"/>
</dbReference>
<dbReference type="InterPro" id="IPR019786">
    <property type="entry name" value="Zinc_finger_PHD-type_CS"/>
</dbReference>
<reference evidence="9" key="1">
    <citation type="journal article" date="2012" name="Nature">
        <title>The oyster genome reveals stress adaptation and complexity of shell formation.</title>
        <authorList>
            <person name="Zhang G."/>
            <person name="Fang X."/>
            <person name="Guo X."/>
            <person name="Li L."/>
            <person name="Luo R."/>
            <person name="Xu F."/>
            <person name="Yang P."/>
            <person name="Zhang L."/>
            <person name="Wang X."/>
            <person name="Qi H."/>
            <person name="Xiong Z."/>
            <person name="Que H."/>
            <person name="Xie Y."/>
            <person name="Holland P.W."/>
            <person name="Paps J."/>
            <person name="Zhu Y."/>
            <person name="Wu F."/>
            <person name="Chen Y."/>
            <person name="Wang J."/>
            <person name="Peng C."/>
            <person name="Meng J."/>
            <person name="Yang L."/>
            <person name="Liu J."/>
            <person name="Wen B."/>
            <person name="Zhang N."/>
            <person name="Huang Z."/>
            <person name="Zhu Q."/>
            <person name="Feng Y."/>
            <person name="Mount A."/>
            <person name="Hedgecock D."/>
            <person name="Xu Z."/>
            <person name="Liu Y."/>
            <person name="Domazet-Loso T."/>
            <person name="Du Y."/>
            <person name="Sun X."/>
            <person name="Zhang S."/>
            <person name="Liu B."/>
            <person name="Cheng P."/>
            <person name="Jiang X."/>
            <person name="Li J."/>
            <person name="Fan D."/>
            <person name="Wang W."/>
            <person name="Fu W."/>
            <person name="Wang T."/>
            <person name="Wang B."/>
            <person name="Zhang J."/>
            <person name="Peng Z."/>
            <person name="Li Y."/>
            <person name="Li N."/>
            <person name="Wang J."/>
            <person name="Chen M."/>
            <person name="He Y."/>
            <person name="Tan F."/>
            <person name="Song X."/>
            <person name="Zheng Q."/>
            <person name="Huang R."/>
            <person name="Yang H."/>
            <person name="Du X."/>
            <person name="Chen L."/>
            <person name="Yang M."/>
            <person name="Gaffney P.M."/>
            <person name="Wang S."/>
            <person name="Luo L."/>
            <person name="She Z."/>
            <person name="Ming Y."/>
            <person name="Huang W."/>
            <person name="Zhang S."/>
            <person name="Huang B."/>
            <person name="Zhang Y."/>
            <person name="Qu T."/>
            <person name="Ni P."/>
            <person name="Miao G."/>
            <person name="Wang J."/>
            <person name="Wang Q."/>
            <person name="Steinberg C.E."/>
            <person name="Wang H."/>
            <person name="Li N."/>
            <person name="Qian L."/>
            <person name="Zhang G."/>
            <person name="Li Y."/>
            <person name="Yang H."/>
            <person name="Liu X."/>
            <person name="Wang J."/>
            <person name="Yin Y."/>
            <person name="Wang J."/>
        </authorList>
    </citation>
    <scope>NUCLEOTIDE SEQUENCE [LARGE SCALE GENOMIC DNA]</scope>
    <source>
        <strain evidence="9">05x7-T-G4-1.051#20</strain>
    </source>
</reference>
<feature type="compositionally biased region" description="Polar residues" evidence="8">
    <location>
        <begin position="680"/>
        <end position="691"/>
    </location>
</feature>
<protein>
    <submittedName>
        <fullName evidence="9">Serine/threonine-protein kinase TBK1</fullName>
    </submittedName>
</protein>
<keyword evidence="4" id="KW-0862">Zinc</keyword>
<feature type="compositionally biased region" description="Polar residues" evidence="8">
    <location>
        <begin position="920"/>
        <end position="930"/>
    </location>
</feature>
<feature type="compositionally biased region" description="Polar residues" evidence="8">
    <location>
        <begin position="325"/>
        <end position="335"/>
    </location>
</feature>
<dbReference type="Gene3D" id="1.10.20.10">
    <property type="entry name" value="Histone, subunit A"/>
    <property type="match status" value="1"/>
</dbReference>
<dbReference type="PRINTS" id="PR01217">
    <property type="entry name" value="PRICHEXTENSN"/>
</dbReference>
<proteinExistence type="predicted"/>
<dbReference type="GO" id="GO:0046982">
    <property type="term" value="F:protein heterodimerization activity"/>
    <property type="evidence" value="ECO:0007669"/>
    <property type="project" value="InterPro"/>
</dbReference>
<name>K1QHJ1_MAGGI</name>
<dbReference type="GO" id="GO:0045944">
    <property type="term" value="P:positive regulation of transcription by RNA polymerase II"/>
    <property type="evidence" value="ECO:0007669"/>
    <property type="project" value="TreeGrafter"/>
</dbReference>
<dbReference type="InParanoid" id="K1QHJ1"/>
<organism evidence="9">
    <name type="scientific">Magallana gigas</name>
    <name type="common">Pacific oyster</name>
    <name type="synonym">Crassostrea gigas</name>
    <dbReference type="NCBI Taxonomy" id="29159"/>
    <lineage>
        <taxon>Eukaryota</taxon>
        <taxon>Metazoa</taxon>
        <taxon>Spiralia</taxon>
        <taxon>Lophotrochozoa</taxon>
        <taxon>Mollusca</taxon>
        <taxon>Bivalvia</taxon>
        <taxon>Autobranchia</taxon>
        <taxon>Pteriomorphia</taxon>
        <taxon>Ostreida</taxon>
        <taxon>Ostreoidea</taxon>
        <taxon>Ostreidae</taxon>
        <taxon>Magallana</taxon>
    </lineage>
</organism>
<feature type="compositionally biased region" description="Polar residues" evidence="8">
    <location>
        <begin position="193"/>
        <end position="207"/>
    </location>
</feature>
<dbReference type="InterPro" id="IPR008271">
    <property type="entry name" value="Ser/Thr_kinase_AS"/>
</dbReference>
<dbReference type="InterPro" id="IPR006565">
    <property type="entry name" value="BTP"/>
</dbReference>
<accession>K1QHJ1</accession>
<evidence type="ECO:0000256" key="3">
    <source>
        <dbReference type="ARBA" id="ARBA00022771"/>
    </source>
</evidence>
<dbReference type="Pfam" id="PF00628">
    <property type="entry name" value="PHD"/>
    <property type="match status" value="1"/>
</dbReference>
<gene>
    <name evidence="9" type="ORF">CGI_10004656</name>
</gene>
<feature type="compositionally biased region" description="Basic and acidic residues" evidence="8">
    <location>
        <begin position="277"/>
        <end position="300"/>
    </location>
</feature>
<dbReference type="InterPro" id="IPR000719">
    <property type="entry name" value="Prot_kinase_dom"/>
</dbReference>
<dbReference type="GO" id="GO:0004672">
    <property type="term" value="F:protein kinase activity"/>
    <property type="evidence" value="ECO:0007669"/>
    <property type="project" value="InterPro"/>
</dbReference>
<feature type="compositionally biased region" description="Basic and acidic residues" evidence="8">
    <location>
        <begin position="502"/>
        <end position="520"/>
    </location>
</feature>
<evidence type="ECO:0000256" key="5">
    <source>
        <dbReference type="ARBA" id="ARBA00023015"/>
    </source>
</evidence>
<sequence length="1721" mass="192257">MAFAKVKVWHVRSLSYDWLWKKPGSCRYGCLREKKIKFDDVDVNRIKLEMSEEYCQGILRIALAQLCQSVGWNAAQSTPLELLTDVMGRYMLQLAKVTHRYAEQFGRTTPTLDDVGLAFRNMGISLSELEEYVRHVEPLPFAHEIVQFPAPKKSNLQIPKPGHKELLSREEHIEDYMPLLFPTPEDEVENEADQLQSQGEGPTAMQTDQEEAMHSQYEMKSVSITNTGDLTPTKGGKLPDARTPPQGFKKAGHDKPSVSKIFKKDKGDTRPATPVSRSEKTTDAGDFGKTETSRKEKSQTVEEIMIFPDGSSEKIPQQKDDEVSGSESLSKSFTAPTKPKNKISASGSSLQVPSKKKKVGRPRSRSKSPRAPKSPGQGKSPAQSGSSPRGRGRPPKDKSLLKTPEKKKETKNIPVLSTMEEMFASDVLDLSRKPPPASAPKESMEKKSSDADLPLDLSKGKESASKSNRGRGRPPLSPEKKRVREMNIDLCIEAVLKKTLEEGEQEQAKDKEEKAEKISELVESEQEDTNPAIEDSSDGPPSVSVKKEMIEDSGPLFDVPEQKKKKKEKTQKQKDDSKVEVRDKLKDKLKAKEPVNESIKVEPPDEVAGPPNVYDFPESPKAPVKQEVTLSPQKMFSVEFVDKDMESKEGEKGKEKSRDKERSKPGYIPNVSKLKIRIGSSPSSTTVNYMSEGSLKSPPNDSAQSSPRPELKLVIKALPPLSDRSSASPQSRGGSTPRDVEKERKKEKKREREKKREAKAASPYLPVKQESVDQPLFAPLPISRQPTPFSSSPSKSPTPPPPKKPSPQGLFAPFIKTPTPPPAKTPTPPPPKKEPTPPPSRKSPTPPPPKVPTPVPRAPTPETDFEPDSDHETVVRDEEEELQRFTPSPASTRKTFTPSPSNSPLRSPSPSAESVMSYARSKSNSQSPVRTPSPGRSPSPQHSPPPSPSPYRASVSPSNTKPSTPGHITSRSPSPSSPSPSPTPMTVKSEVIPPMPPPSMPGAASAKAGVQRTVIAETVTTFYDESGQKVWICPACKMPDDGSPMIGCDICDDWYHWPCVGVKEEPAEEESWYCSKCMGRSKNPAKRGRGRGRGRGPGRGKKKMIIWASLYIVSCIPPYKPSTLRPSKTIRVSPYFHFCFGDLHTDLEPAMGDSRPIQSTRDYIYRTRDRIGQGAFSNESGVPYAIKVPRSCNSAQELERETIALTSLCHENIVRLYDIQNEYLCSVGFVHRDIKPGNILVSETEVGRNIFKLSDFGSSKFIQETGEYESLTGTEEYLHPHLYERAFIDRNLGGKFTSAADLWSLGATLAHAVLGEVPFRPFEGSRKNRNEMFKMISRKHDQDIYGRQSTPNGKIEYYREIPSHCNISLGLRQHLETIIRGLLRGNASQWTLDTYTREANHVKKLTPHTVLLAESLAFYQFYAEPYQTIDRFLKAICGKLDIKADISDCTFYDGASVAVYRSSTSVADDRHVAKKQVTSSWSFSRDVEEIQLGIDIIRQTSQSQIERLINTRTLYESKLHSCHEVHSADSDRLSLSHKLQLDPKMADYVTERRQSASYRKKEIGKLKQEMTSDCSMLGAAIKTLQDTVCWNTCESKICLLKNKVRGYFRDLEKIWKQVRERKAGNVSEGENVIRQTERLQLVNLSQSLVNDWQSVYIPNRNEFTNHVKSWISKMMSSEILQEHRFNSDRLINLISDMQNLTVPEGIRPEADDIGDETFLFG</sequence>
<feature type="compositionally biased region" description="Low complexity" evidence="8">
    <location>
        <begin position="786"/>
        <end position="795"/>
    </location>
</feature>
<evidence type="ECO:0000256" key="1">
    <source>
        <dbReference type="ARBA" id="ARBA00004123"/>
    </source>
</evidence>
<dbReference type="Gene3D" id="3.30.40.10">
    <property type="entry name" value="Zinc/RING finger domain, C3HC4 (zinc finger)"/>
    <property type="match status" value="1"/>
</dbReference>
<keyword evidence="9" id="KW-0418">Kinase</keyword>
<dbReference type="PANTHER" id="PTHR46452">
    <property type="entry name" value="TRANSCRIPTION INITIATION FACTOR TFIID SUBUNIT 3"/>
    <property type="match status" value="1"/>
</dbReference>
<dbReference type="SUPFAM" id="SSF57903">
    <property type="entry name" value="FYVE/PHD zinc finger"/>
    <property type="match status" value="1"/>
</dbReference>
<dbReference type="GO" id="GO:0003677">
    <property type="term" value="F:DNA binding"/>
    <property type="evidence" value="ECO:0007669"/>
    <property type="project" value="InterPro"/>
</dbReference>
<feature type="compositionally biased region" description="Polar residues" evidence="8">
    <location>
        <begin position="697"/>
        <end position="707"/>
    </location>
</feature>
<dbReference type="GO" id="GO:0002039">
    <property type="term" value="F:p53 binding"/>
    <property type="evidence" value="ECO:0007669"/>
    <property type="project" value="TreeGrafter"/>
</dbReference>
<dbReference type="GO" id="GO:0005669">
    <property type="term" value="C:transcription factor TFIID complex"/>
    <property type="evidence" value="ECO:0007669"/>
    <property type="project" value="TreeGrafter"/>
</dbReference>
<dbReference type="EMBL" id="JH816902">
    <property type="protein sequence ID" value="EKC21056.1"/>
    <property type="molecule type" value="Genomic_DNA"/>
</dbReference>
<keyword evidence="3" id="KW-0863">Zinc-finger</keyword>
<dbReference type="PROSITE" id="PS01359">
    <property type="entry name" value="ZF_PHD_1"/>
    <property type="match status" value="1"/>
</dbReference>
<feature type="compositionally biased region" description="Basic and acidic residues" evidence="8">
    <location>
        <begin position="640"/>
        <end position="664"/>
    </location>
</feature>
<dbReference type="SMART" id="SM00249">
    <property type="entry name" value="PHD"/>
    <property type="match status" value="1"/>
</dbReference>
<feature type="compositionally biased region" description="Basic and acidic residues" evidence="8">
    <location>
        <begin position="570"/>
        <end position="603"/>
    </location>
</feature>
<dbReference type="InterPro" id="IPR009072">
    <property type="entry name" value="Histone-fold"/>
</dbReference>
<dbReference type="Gene3D" id="1.10.510.10">
    <property type="entry name" value="Transferase(Phosphotransferase) domain 1"/>
    <property type="match status" value="1"/>
</dbReference>
<feature type="compositionally biased region" description="Basic and acidic residues" evidence="8">
    <location>
        <begin position="251"/>
        <end position="269"/>
    </location>
</feature>
<evidence type="ECO:0000256" key="7">
    <source>
        <dbReference type="ARBA" id="ARBA00023242"/>
    </source>
</evidence>
<dbReference type="InterPro" id="IPR013083">
    <property type="entry name" value="Znf_RING/FYVE/PHD"/>
</dbReference>
<feature type="region of interest" description="Disordered" evidence="8">
    <location>
        <begin position="187"/>
        <end position="486"/>
    </location>
</feature>
<dbReference type="SMART" id="SM00576">
    <property type="entry name" value="BTP"/>
    <property type="match status" value="1"/>
</dbReference>
<feature type="compositionally biased region" description="Pro residues" evidence="8">
    <location>
        <begin position="796"/>
        <end position="805"/>
    </location>
</feature>
<comment type="subcellular location">
    <subcellularLocation>
        <location evidence="1">Nucleus</location>
    </subcellularLocation>
</comment>
<dbReference type="InterPro" id="IPR001965">
    <property type="entry name" value="Znf_PHD"/>
</dbReference>
<keyword evidence="6" id="KW-0804">Transcription</keyword>
<dbReference type="CDD" id="cd15522">
    <property type="entry name" value="PHD_TAF3"/>
    <property type="match status" value="1"/>
</dbReference>
<feature type="compositionally biased region" description="Low complexity" evidence="8">
    <location>
        <begin position="898"/>
        <end position="911"/>
    </location>
</feature>
<dbReference type="GO" id="GO:0008270">
    <property type="term" value="F:zinc ion binding"/>
    <property type="evidence" value="ECO:0007669"/>
    <property type="project" value="UniProtKB-KW"/>
</dbReference>
<feature type="region of interest" description="Disordered" evidence="8">
    <location>
        <begin position="502"/>
        <end position="1005"/>
    </location>
</feature>
<feature type="compositionally biased region" description="Pro residues" evidence="8">
    <location>
        <begin position="935"/>
        <end position="949"/>
    </location>
</feature>
<dbReference type="InterPro" id="IPR011011">
    <property type="entry name" value="Znf_FYVE_PHD"/>
</dbReference>
<keyword evidence="9" id="KW-0808">Transferase</keyword>
<dbReference type="CDD" id="cd22916">
    <property type="entry name" value="HFD_TAF3"/>
    <property type="match status" value="1"/>
</dbReference>
<dbReference type="SUPFAM" id="SSF56112">
    <property type="entry name" value="Protein kinase-like (PK-like)"/>
    <property type="match status" value="1"/>
</dbReference>
<dbReference type="InterPro" id="IPR019787">
    <property type="entry name" value="Znf_PHD-finger"/>
</dbReference>
<dbReference type="PANTHER" id="PTHR46452:SF1">
    <property type="entry name" value="TRANSCRIPTION INITIATION FACTOR TFIID SUBUNIT 3"/>
    <property type="match status" value="1"/>
</dbReference>
<evidence type="ECO:0000256" key="6">
    <source>
        <dbReference type="ARBA" id="ARBA00023163"/>
    </source>
</evidence>
<dbReference type="PROSITE" id="PS50016">
    <property type="entry name" value="ZF_PHD_2"/>
    <property type="match status" value="1"/>
</dbReference>
<feature type="compositionally biased region" description="Polar residues" evidence="8">
    <location>
        <begin position="343"/>
        <end position="352"/>
    </location>
</feature>
<evidence type="ECO:0000256" key="4">
    <source>
        <dbReference type="ARBA" id="ARBA00022833"/>
    </source>
</evidence>
<evidence type="ECO:0000313" key="9">
    <source>
        <dbReference type="EMBL" id="EKC21056.1"/>
    </source>
</evidence>
<feature type="compositionally biased region" description="Pro residues" evidence="8">
    <location>
        <begin position="818"/>
        <end position="859"/>
    </location>
</feature>
<dbReference type="Pfam" id="PF07524">
    <property type="entry name" value="Bromo_TP"/>
    <property type="match status" value="1"/>
</dbReference>
<keyword evidence="2" id="KW-0479">Metal-binding</keyword>
<evidence type="ECO:0000256" key="2">
    <source>
        <dbReference type="ARBA" id="ARBA00022723"/>
    </source>
</evidence>
<keyword evidence="7" id="KW-0539">Nucleus</keyword>
<dbReference type="InterPro" id="IPR017956">
    <property type="entry name" value="AT_hook_DNA-bd_motif"/>
</dbReference>
<dbReference type="PROSITE" id="PS50011">
    <property type="entry name" value="PROTEIN_KINASE_DOM"/>
    <property type="match status" value="1"/>
</dbReference>
<feature type="compositionally biased region" description="Polar residues" evidence="8">
    <location>
        <begin position="959"/>
        <end position="971"/>
    </location>
</feature>
<dbReference type="GO" id="GO:0005524">
    <property type="term" value="F:ATP binding"/>
    <property type="evidence" value="ECO:0007669"/>
    <property type="project" value="InterPro"/>
</dbReference>
<dbReference type="SMART" id="SM00384">
    <property type="entry name" value="AT_hook"/>
    <property type="match status" value="3"/>
</dbReference>
<feature type="compositionally biased region" description="Polar residues" evidence="8">
    <location>
        <begin position="723"/>
        <end position="734"/>
    </location>
</feature>
<dbReference type="InterPro" id="IPR011009">
    <property type="entry name" value="Kinase-like_dom_sf"/>
</dbReference>
<dbReference type="PROSITE" id="PS00108">
    <property type="entry name" value="PROTEIN_KINASE_ST"/>
    <property type="match status" value="1"/>
</dbReference>